<evidence type="ECO:0000313" key="2">
    <source>
        <dbReference type="Proteomes" id="UP000177268"/>
    </source>
</evidence>
<evidence type="ECO:0000313" key="1">
    <source>
        <dbReference type="EMBL" id="OGG11380.1"/>
    </source>
</evidence>
<dbReference type="Proteomes" id="UP000177268">
    <property type="component" value="Unassembled WGS sequence"/>
</dbReference>
<protein>
    <submittedName>
        <fullName evidence="1">Uncharacterized protein</fullName>
    </submittedName>
</protein>
<accession>A0A1F5ZG12</accession>
<sequence>MNVEQKSNIDTVAALVKAVANLTLEHSAPIDPNNPIRRDATRILGEEAVQMIELVATTNARLRTENGTKP</sequence>
<dbReference type="EMBL" id="MFIZ01000030">
    <property type="protein sequence ID" value="OGG11380.1"/>
    <property type="molecule type" value="Genomic_DNA"/>
</dbReference>
<gene>
    <name evidence="1" type="ORF">A2Z00_00380</name>
</gene>
<dbReference type="STRING" id="1798370.A2Z00_00380"/>
<proteinExistence type="predicted"/>
<dbReference type="AlphaFoldDB" id="A0A1F5ZG12"/>
<organism evidence="1 2">
    <name type="scientific">Candidatus Gottesmanbacteria bacterium RBG_13_45_10</name>
    <dbReference type="NCBI Taxonomy" id="1798370"/>
    <lineage>
        <taxon>Bacteria</taxon>
        <taxon>Candidatus Gottesmaniibacteriota</taxon>
    </lineage>
</organism>
<name>A0A1F5ZG12_9BACT</name>
<reference evidence="1 2" key="1">
    <citation type="journal article" date="2016" name="Nat. Commun.">
        <title>Thousands of microbial genomes shed light on interconnected biogeochemical processes in an aquifer system.</title>
        <authorList>
            <person name="Anantharaman K."/>
            <person name="Brown C.T."/>
            <person name="Hug L.A."/>
            <person name="Sharon I."/>
            <person name="Castelle C.J."/>
            <person name="Probst A.J."/>
            <person name="Thomas B.C."/>
            <person name="Singh A."/>
            <person name="Wilkins M.J."/>
            <person name="Karaoz U."/>
            <person name="Brodie E.L."/>
            <person name="Williams K.H."/>
            <person name="Hubbard S.S."/>
            <person name="Banfield J.F."/>
        </authorList>
    </citation>
    <scope>NUCLEOTIDE SEQUENCE [LARGE SCALE GENOMIC DNA]</scope>
</reference>
<comment type="caution">
    <text evidence="1">The sequence shown here is derived from an EMBL/GenBank/DDBJ whole genome shotgun (WGS) entry which is preliminary data.</text>
</comment>